<dbReference type="InterPro" id="IPR045397">
    <property type="entry name" value="TumE-like"/>
</dbReference>
<dbReference type="Pfam" id="PF20126">
    <property type="entry name" value="TumE"/>
    <property type="match status" value="1"/>
</dbReference>
<comment type="caution">
    <text evidence="1">The sequence shown here is derived from an EMBL/GenBank/DDBJ whole genome shotgun (WGS) entry which is preliminary data.</text>
</comment>
<keyword evidence="2" id="KW-1185">Reference proteome</keyword>
<dbReference type="EMBL" id="JACGXN010000011">
    <property type="protein sequence ID" value="MBA8881006.1"/>
    <property type="molecule type" value="Genomic_DNA"/>
</dbReference>
<evidence type="ECO:0000313" key="2">
    <source>
        <dbReference type="Proteomes" id="UP000549052"/>
    </source>
</evidence>
<accession>A0A839EUK1</accession>
<reference evidence="1 2" key="1">
    <citation type="submission" date="2020-07" db="EMBL/GenBank/DDBJ databases">
        <title>Genomic Encyclopedia of Type Strains, Phase IV (KMG-V): Genome sequencing to study the core and pangenomes of soil and plant-associated prokaryotes.</title>
        <authorList>
            <person name="Whitman W."/>
        </authorList>
    </citation>
    <scope>NUCLEOTIDE SEQUENCE [LARGE SCALE GENOMIC DNA]</scope>
    <source>
        <strain evidence="1 2">AN3</strain>
    </source>
</reference>
<name>A0A839EUK1_9HYPH</name>
<sequence length="107" mass="12305">MTTPMVVVIDNNMEPKAKLIEKSRTVINDTAFFEVVLWHLPSPVPGSTHPFKYRLALVVNDVCVLRYDNERGKGDHRHTGNTEEPIEFTSLEALYDAFQADMERMLR</sequence>
<proteinExistence type="predicted"/>
<dbReference type="AlphaFoldDB" id="A0A839EUK1"/>
<gene>
    <name evidence="1" type="ORF">FHW16_004741</name>
</gene>
<organism evidence="1 2">
    <name type="scientific">Phyllobacterium myrsinacearum</name>
    <dbReference type="NCBI Taxonomy" id="28101"/>
    <lineage>
        <taxon>Bacteria</taxon>
        <taxon>Pseudomonadati</taxon>
        <taxon>Pseudomonadota</taxon>
        <taxon>Alphaproteobacteria</taxon>
        <taxon>Hyphomicrobiales</taxon>
        <taxon>Phyllobacteriaceae</taxon>
        <taxon>Phyllobacterium</taxon>
    </lineage>
</organism>
<evidence type="ECO:0000313" key="1">
    <source>
        <dbReference type="EMBL" id="MBA8881006.1"/>
    </source>
</evidence>
<dbReference type="Proteomes" id="UP000549052">
    <property type="component" value="Unassembled WGS sequence"/>
</dbReference>
<protein>
    <submittedName>
        <fullName evidence="1">Uncharacterized protein</fullName>
    </submittedName>
</protein>